<dbReference type="InterPro" id="IPR013087">
    <property type="entry name" value="Znf_C2H2_type"/>
</dbReference>
<evidence type="ECO:0000256" key="5">
    <source>
        <dbReference type="SAM" id="MobiDB-lite"/>
    </source>
</evidence>
<dbReference type="GO" id="GO:0000981">
    <property type="term" value="F:DNA-binding transcription factor activity, RNA polymerase II-specific"/>
    <property type="evidence" value="ECO:0007669"/>
    <property type="project" value="TreeGrafter"/>
</dbReference>
<gene>
    <name evidence="7" type="ORF">CcCBS67573_g03504</name>
</gene>
<feature type="region of interest" description="Disordered" evidence="5">
    <location>
        <begin position="122"/>
        <end position="185"/>
    </location>
</feature>
<feature type="domain" description="C2H2-type" evidence="6">
    <location>
        <begin position="321"/>
        <end position="352"/>
    </location>
</feature>
<dbReference type="Proteomes" id="UP000320333">
    <property type="component" value="Unassembled WGS sequence"/>
</dbReference>
<dbReference type="PROSITE" id="PS00028">
    <property type="entry name" value="ZINC_FINGER_C2H2_1"/>
    <property type="match status" value="2"/>
</dbReference>
<evidence type="ECO:0000256" key="2">
    <source>
        <dbReference type="ARBA" id="ARBA00022771"/>
    </source>
</evidence>
<dbReference type="GO" id="GO:0008270">
    <property type="term" value="F:zinc ion binding"/>
    <property type="evidence" value="ECO:0007669"/>
    <property type="project" value="UniProtKB-KW"/>
</dbReference>
<feature type="domain" description="C2H2-type" evidence="6">
    <location>
        <begin position="293"/>
        <end position="320"/>
    </location>
</feature>
<protein>
    <recommendedName>
        <fullName evidence="6">C2H2-type domain-containing protein</fullName>
    </recommendedName>
</protein>
<evidence type="ECO:0000259" key="6">
    <source>
        <dbReference type="PROSITE" id="PS50157"/>
    </source>
</evidence>
<dbReference type="OrthoDB" id="2143745at2759"/>
<sequence>MFALDLLASAALSSRGGSPVPSHEASPTLCPAATPLAEHLMDSGETAPSSGVGLGLSIGVTLPMPHKPHSLPPISSIHQSLPVARAPVLLSSSSAGPARQRLYSVTATTMFMPKQAPYVHLQQNPDHHQQQQQQQQQMQQQPGPRIVIGSSPSITPISETFPTSATTASAPTSPTMGSGAAAAAAAQTTFRPRSFSVRHVNLVPAPAAMSTGTLAYSTNSTAIPPQSVFLVSPVTNASAATSPATPTSFNQMHVQSNSSHPLVPQILKQKPLSAISAPTATADTPAAAARNDYSCPHCLKDFTRKHHLVSHMVSHSQAAPLKCPISGCDATFRRNQDRRRHIRKIRHDGADASVVAAALKSCNSMDA</sequence>
<dbReference type="SMART" id="SM00355">
    <property type="entry name" value="ZnF_C2H2"/>
    <property type="match status" value="2"/>
</dbReference>
<evidence type="ECO:0000256" key="1">
    <source>
        <dbReference type="ARBA" id="ARBA00022723"/>
    </source>
</evidence>
<dbReference type="SUPFAM" id="SSF57667">
    <property type="entry name" value="beta-beta-alpha zinc fingers"/>
    <property type="match status" value="1"/>
</dbReference>
<name>A0A507FG72_9FUNG</name>
<evidence type="ECO:0000256" key="3">
    <source>
        <dbReference type="ARBA" id="ARBA00022833"/>
    </source>
</evidence>
<feature type="compositionally biased region" description="Low complexity" evidence="5">
    <location>
        <begin position="162"/>
        <end position="185"/>
    </location>
</feature>
<accession>A0A507FG72</accession>
<proteinExistence type="predicted"/>
<evidence type="ECO:0000313" key="7">
    <source>
        <dbReference type="EMBL" id="TPX75243.1"/>
    </source>
</evidence>
<evidence type="ECO:0000256" key="4">
    <source>
        <dbReference type="PROSITE-ProRule" id="PRU00042"/>
    </source>
</evidence>
<dbReference type="GO" id="GO:0000978">
    <property type="term" value="F:RNA polymerase II cis-regulatory region sequence-specific DNA binding"/>
    <property type="evidence" value="ECO:0007669"/>
    <property type="project" value="TreeGrafter"/>
</dbReference>
<dbReference type="AlphaFoldDB" id="A0A507FG72"/>
<dbReference type="PROSITE" id="PS50157">
    <property type="entry name" value="ZINC_FINGER_C2H2_2"/>
    <property type="match status" value="2"/>
</dbReference>
<dbReference type="Gene3D" id="3.30.160.60">
    <property type="entry name" value="Classic Zinc Finger"/>
    <property type="match status" value="2"/>
</dbReference>
<reference evidence="7 8" key="1">
    <citation type="journal article" date="2019" name="Sci. Rep.">
        <title>Comparative genomics of chytrid fungi reveal insights into the obligate biotrophic and pathogenic lifestyle of Synchytrium endobioticum.</title>
        <authorList>
            <person name="van de Vossenberg B.T.L.H."/>
            <person name="Warris S."/>
            <person name="Nguyen H.D.T."/>
            <person name="van Gent-Pelzer M.P.E."/>
            <person name="Joly D.L."/>
            <person name="van de Geest H.C."/>
            <person name="Bonants P.J.M."/>
            <person name="Smith D.S."/>
            <person name="Levesque C.A."/>
            <person name="van der Lee T.A.J."/>
        </authorList>
    </citation>
    <scope>NUCLEOTIDE SEQUENCE [LARGE SCALE GENOMIC DNA]</scope>
    <source>
        <strain evidence="7 8">CBS 675.73</strain>
    </source>
</reference>
<organism evidence="7 8">
    <name type="scientific">Chytriomyces confervae</name>
    <dbReference type="NCBI Taxonomy" id="246404"/>
    <lineage>
        <taxon>Eukaryota</taxon>
        <taxon>Fungi</taxon>
        <taxon>Fungi incertae sedis</taxon>
        <taxon>Chytridiomycota</taxon>
        <taxon>Chytridiomycota incertae sedis</taxon>
        <taxon>Chytridiomycetes</taxon>
        <taxon>Chytridiales</taxon>
        <taxon>Chytriomycetaceae</taxon>
        <taxon>Chytriomyces</taxon>
    </lineage>
</organism>
<dbReference type="Pfam" id="PF00096">
    <property type="entry name" value="zf-C2H2"/>
    <property type="match status" value="2"/>
</dbReference>
<dbReference type="STRING" id="246404.A0A507FG72"/>
<keyword evidence="3" id="KW-0862">Zinc</keyword>
<dbReference type="PANTHER" id="PTHR23235:SF120">
    <property type="entry name" value="KRUPPEL-LIKE FACTOR 15"/>
    <property type="match status" value="1"/>
</dbReference>
<feature type="compositionally biased region" description="Polar residues" evidence="5">
    <location>
        <begin position="150"/>
        <end position="161"/>
    </location>
</feature>
<comment type="caution">
    <text evidence="7">The sequence shown here is derived from an EMBL/GenBank/DDBJ whole genome shotgun (WGS) entry which is preliminary data.</text>
</comment>
<feature type="compositionally biased region" description="Low complexity" evidence="5">
    <location>
        <begin position="130"/>
        <end position="141"/>
    </location>
</feature>
<evidence type="ECO:0000313" key="8">
    <source>
        <dbReference type="Proteomes" id="UP000320333"/>
    </source>
</evidence>
<keyword evidence="1" id="KW-0479">Metal-binding</keyword>
<dbReference type="EMBL" id="QEAP01000089">
    <property type="protein sequence ID" value="TPX75243.1"/>
    <property type="molecule type" value="Genomic_DNA"/>
</dbReference>
<keyword evidence="8" id="KW-1185">Reference proteome</keyword>
<dbReference type="InterPro" id="IPR036236">
    <property type="entry name" value="Znf_C2H2_sf"/>
</dbReference>
<dbReference type="PANTHER" id="PTHR23235">
    <property type="entry name" value="KRUEPPEL-LIKE TRANSCRIPTION FACTOR"/>
    <property type="match status" value="1"/>
</dbReference>
<keyword evidence="2 4" id="KW-0863">Zinc-finger</keyword>